<evidence type="ECO:0000256" key="1">
    <source>
        <dbReference type="ARBA" id="ARBA00008563"/>
    </source>
</evidence>
<keyword evidence="2 6" id="KW-0699">rRNA-binding</keyword>
<evidence type="ECO:0000256" key="7">
    <source>
        <dbReference type="RuleBase" id="RU000562"/>
    </source>
</evidence>
<dbReference type="SUPFAM" id="SSF141091">
    <property type="entry name" value="L21p-like"/>
    <property type="match status" value="1"/>
</dbReference>
<comment type="subunit">
    <text evidence="6">Part of the 50S ribosomal subunit. Contacts protein L20.</text>
</comment>
<accession>A0ABY4L747</accession>
<reference evidence="8 9" key="1">
    <citation type="submission" date="2020-04" db="EMBL/GenBank/DDBJ databases">
        <title>Thermobifida alba genome sequencing and assembly.</title>
        <authorList>
            <person name="Luzics S."/>
            <person name="Horvath B."/>
            <person name="Nagy I."/>
            <person name="Toth A."/>
            <person name="Nagy I."/>
            <person name="Kukolya J."/>
        </authorList>
    </citation>
    <scope>NUCLEOTIDE SEQUENCE [LARGE SCALE GENOMIC DNA]</scope>
    <source>
        <strain evidence="8 9">DSM 43795</strain>
    </source>
</reference>
<dbReference type="EMBL" id="CP051627">
    <property type="protein sequence ID" value="UPT23464.1"/>
    <property type="molecule type" value="Genomic_DNA"/>
</dbReference>
<dbReference type="PANTHER" id="PTHR21349">
    <property type="entry name" value="50S RIBOSOMAL PROTEIN L21"/>
    <property type="match status" value="1"/>
</dbReference>
<dbReference type="InterPro" id="IPR018258">
    <property type="entry name" value="Ribosomal_bL21_CS"/>
</dbReference>
<dbReference type="InterPro" id="IPR001787">
    <property type="entry name" value="Ribosomal_bL21"/>
</dbReference>
<comment type="similarity">
    <text evidence="1 6 7">Belongs to the bacterial ribosomal protein bL21 family.</text>
</comment>
<evidence type="ECO:0000256" key="3">
    <source>
        <dbReference type="ARBA" id="ARBA00022884"/>
    </source>
</evidence>
<evidence type="ECO:0000256" key="4">
    <source>
        <dbReference type="ARBA" id="ARBA00022980"/>
    </source>
</evidence>
<organism evidence="8 9">
    <name type="scientific">Thermobifida alba</name>
    <name type="common">Thermomonospora alba</name>
    <dbReference type="NCBI Taxonomy" id="53522"/>
    <lineage>
        <taxon>Bacteria</taxon>
        <taxon>Bacillati</taxon>
        <taxon>Actinomycetota</taxon>
        <taxon>Actinomycetes</taxon>
        <taxon>Streptosporangiales</taxon>
        <taxon>Nocardiopsidaceae</taxon>
        <taxon>Thermobifida</taxon>
    </lineage>
</organism>
<name>A0ABY4L747_THEAE</name>
<dbReference type="Proteomes" id="UP000832041">
    <property type="component" value="Chromosome"/>
</dbReference>
<sequence>MYAIVRAGGRQEKVSVDDVVTIDKVAEEAGATLNLQPLLVVDDGKVISDAAELGGYQVTAEVLGEATGPKINILKYKNKTGYKRRLGHRQKYTRIRVTGIAAK</sequence>
<dbReference type="InterPro" id="IPR028909">
    <property type="entry name" value="bL21-like"/>
</dbReference>
<protein>
    <recommendedName>
        <fullName evidence="6">Large ribosomal subunit protein bL21</fullName>
    </recommendedName>
</protein>
<evidence type="ECO:0000256" key="5">
    <source>
        <dbReference type="ARBA" id="ARBA00023274"/>
    </source>
</evidence>
<dbReference type="InterPro" id="IPR036164">
    <property type="entry name" value="bL21-like_sf"/>
</dbReference>
<evidence type="ECO:0000256" key="2">
    <source>
        <dbReference type="ARBA" id="ARBA00022730"/>
    </source>
</evidence>
<keyword evidence="4 6" id="KW-0689">Ribosomal protein</keyword>
<evidence type="ECO:0000313" key="9">
    <source>
        <dbReference type="Proteomes" id="UP000832041"/>
    </source>
</evidence>
<dbReference type="RefSeq" id="WP_248593831.1">
    <property type="nucleotide sequence ID" value="NZ_BAABEB010000002.1"/>
</dbReference>
<evidence type="ECO:0000256" key="6">
    <source>
        <dbReference type="HAMAP-Rule" id="MF_01363"/>
    </source>
</evidence>
<dbReference type="HAMAP" id="MF_01363">
    <property type="entry name" value="Ribosomal_bL21"/>
    <property type="match status" value="1"/>
</dbReference>
<dbReference type="Pfam" id="PF00829">
    <property type="entry name" value="Ribosomal_L21p"/>
    <property type="match status" value="1"/>
</dbReference>
<comment type="function">
    <text evidence="6 7">This protein binds to 23S rRNA in the presence of protein L20.</text>
</comment>
<keyword evidence="3 6" id="KW-0694">RNA-binding</keyword>
<dbReference type="GO" id="GO:0005840">
    <property type="term" value="C:ribosome"/>
    <property type="evidence" value="ECO:0007669"/>
    <property type="project" value="UniProtKB-KW"/>
</dbReference>
<proteinExistence type="inferred from homology"/>
<gene>
    <name evidence="6 8" type="primary">rplU</name>
    <name evidence="8" type="ORF">FOF52_10925</name>
</gene>
<keyword evidence="5 6" id="KW-0687">Ribonucleoprotein</keyword>
<evidence type="ECO:0000313" key="8">
    <source>
        <dbReference type="EMBL" id="UPT23464.1"/>
    </source>
</evidence>
<keyword evidence="9" id="KW-1185">Reference proteome</keyword>
<dbReference type="PROSITE" id="PS01169">
    <property type="entry name" value="RIBOSOMAL_L21"/>
    <property type="match status" value="1"/>
</dbReference>
<dbReference type="PANTHER" id="PTHR21349:SF0">
    <property type="entry name" value="LARGE RIBOSOMAL SUBUNIT PROTEIN BL21M"/>
    <property type="match status" value="1"/>
</dbReference>
<dbReference type="NCBIfam" id="TIGR00061">
    <property type="entry name" value="L21"/>
    <property type="match status" value="1"/>
</dbReference>